<dbReference type="RefSeq" id="YP_006202623.1">
    <property type="nucleotide sequence ID" value="NC_017714.1"/>
</dbReference>
<evidence type="ECO:0000256" key="1">
    <source>
        <dbReference type="SAM" id="Phobius"/>
    </source>
</evidence>
<dbReference type="GeneID" id="12218647"/>
<name>H8XWF5_9RHAB</name>
<organism evidence="2 3">
    <name type="scientific">Kotonkan virus</name>
    <dbReference type="NCBI Taxonomy" id="318836"/>
    <lineage>
        <taxon>Viruses</taxon>
        <taxon>Riboviria</taxon>
        <taxon>Orthornavirae</taxon>
        <taxon>Negarnaviricota</taxon>
        <taxon>Haploviricotina</taxon>
        <taxon>Monjiviricetes</taxon>
        <taxon>Mononegavirales</taxon>
        <taxon>Rhabdoviridae</taxon>
        <taxon>Alpharhabdovirinae</taxon>
        <taxon>Ephemerovirus</taxon>
        <taxon>Ephemerovirus kotonkan</taxon>
    </lineage>
</organism>
<dbReference type="EMBL" id="HM474855">
    <property type="protein sequence ID" value="AEI17635.1"/>
    <property type="molecule type" value="Viral_cRNA"/>
</dbReference>
<keyword evidence="1" id="KW-1133">Transmembrane helix</keyword>
<proteinExistence type="predicted"/>
<evidence type="ECO:0000313" key="2">
    <source>
        <dbReference type="EMBL" id="AEI17635.1"/>
    </source>
</evidence>
<feature type="transmembrane region" description="Helical" evidence="1">
    <location>
        <begin position="41"/>
        <end position="66"/>
    </location>
</feature>
<dbReference type="OrthoDB" id="33390at10239"/>
<keyword evidence="1" id="KW-0472">Membrane</keyword>
<keyword evidence="3" id="KW-1185">Reference proteome</keyword>
<evidence type="ECO:0000313" key="3">
    <source>
        <dbReference type="Proteomes" id="UP000163854"/>
    </source>
</evidence>
<accession>H8XWF5</accession>
<sequence length="90" mass="10584">MNKVNWPSLDGIKLTLKEFPDKINTEIREFSHNIVDKIRYIWVWLVVIVLLLLIIKITPLLVNLVISCKRCYQNFITGSKKLKEEETEIA</sequence>
<keyword evidence="1" id="KW-0812">Transmembrane</keyword>
<gene>
    <name evidence="2" type="primary">alpha</name>
</gene>
<dbReference type="Proteomes" id="UP000163854">
    <property type="component" value="Segment"/>
</dbReference>
<reference evidence="2 3" key="1">
    <citation type="journal article" date="2012" name="Virology">
        <title>Kotonkan and Obodhiang viruses: African ephemeroviruses with large and complex genomes.</title>
        <authorList>
            <person name="Blasdell K.R."/>
            <person name="Voysey R."/>
            <person name="Bulach D."/>
            <person name="Joubert D.A."/>
            <person name="Tesh R.B."/>
            <person name="Boyle D.B."/>
            <person name="Walker P.J."/>
        </authorList>
    </citation>
    <scope>NUCLEOTIDE SEQUENCE [LARGE SCALE GENOMIC DNA]</scope>
    <source>
        <strain evidence="2">IbAr23380</strain>
    </source>
</reference>
<protein>
    <submittedName>
        <fullName evidence="2">Alpha 1 protein</fullName>
    </submittedName>
</protein>